<dbReference type="Proteomes" id="UP000033140">
    <property type="component" value="Unassembled WGS sequence"/>
</dbReference>
<evidence type="ECO:0000313" key="2">
    <source>
        <dbReference type="Proteomes" id="UP000033140"/>
    </source>
</evidence>
<keyword evidence="2" id="KW-1185">Reference proteome</keyword>
<reference evidence="1 2" key="1">
    <citation type="journal article" date="2011" name="J. Gen. Appl. Microbiol.">
        <title>Draft genome sequencing of the enigmatic yeast Saitoella complicata.</title>
        <authorList>
            <person name="Nishida H."/>
            <person name="Hamamoto M."/>
            <person name="Sugiyama J."/>
        </authorList>
    </citation>
    <scope>NUCLEOTIDE SEQUENCE [LARGE SCALE GENOMIC DNA]</scope>
    <source>
        <strain evidence="1 2">NRRL Y-17804</strain>
    </source>
</reference>
<comment type="caution">
    <text evidence="1">The sequence shown here is derived from an EMBL/GenBank/DDBJ whole genome shotgun (WGS) entry which is preliminary data.</text>
</comment>
<proteinExistence type="predicted"/>
<dbReference type="RefSeq" id="XP_019023340.1">
    <property type="nucleotide sequence ID" value="XM_019165437.1"/>
</dbReference>
<evidence type="ECO:0000313" key="1">
    <source>
        <dbReference type="EMBL" id="GAO52646.1"/>
    </source>
</evidence>
<organism evidence="1 2">
    <name type="scientific">Saitoella complicata (strain BCRC 22490 / CBS 7301 / JCM 7358 / NBRC 10748 / NRRL Y-17804)</name>
    <dbReference type="NCBI Taxonomy" id="698492"/>
    <lineage>
        <taxon>Eukaryota</taxon>
        <taxon>Fungi</taxon>
        <taxon>Dikarya</taxon>
        <taxon>Ascomycota</taxon>
        <taxon>Taphrinomycotina</taxon>
        <taxon>Taphrinomycotina incertae sedis</taxon>
        <taxon>Saitoella</taxon>
    </lineage>
</organism>
<protein>
    <submittedName>
        <fullName evidence="1">Uncharacterized protein</fullName>
    </submittedName>
</protein>
<gene>
    <name evidence="1" type="ORF">G7K_6718-t1</name>
</gene>
<dbReference type="AlphaFoldDB" id="A0A0E9NSJ9"/>
<name>A0A0E9NSJ9_SAICN</name>
<reference evidence="1 2" key="2">
    <citation type="journal article" date="2014" name="J. Gen. Appl. Microbiol.">
        <title>The early diverging ascomycetous budding yeast Saitoella complicata has three histone deacetylases belonging to the Clr6, Hos2, and Rpd3 lineages.</title>
        <authorList>
            <person name="Nishida H."/>
            <person name="Matsumoto T."/>
            <person name="Kondo S."/>
            <person name="Hamamoto M."/>
            <person name="Yoshikawa H."/>
        </authorList>
    </citation>
    <scope>NUCLEOTIDE SEQUENCE [LARGE SCALE GENOMIC DNA]</scope>
    <source>
        <strain evidence="1 2">NRRL Y-17804</strain>
    </source>
</reference>
<reference evidence="1 2" key="3">
    <citation type="journal article" date="2015" name="Genome Announc.">
        <title>Draft Genome Sequence of the Archiascomycetous Yeast Saitoella complicata.</title>
        <authorList>
            <person name="Yamauchi K."/>
            <person name="Kondo S."/>
            <person name="Hamamoto M."/>
            <person name="Takahashi Y."/>
            <person name="Ogura Y."/>
            <person name="Hayashi T."/>
            <person name="Nishida H."/>
        </authorList>
    </citation>
    <scope>NUCLEOTIDE SEQUENCE [LARGE SCALE GENOMIC DNA]</scope>
    <source>
        <strain evidence="1 2">NRRL Y-17804</strain>
    </source>
</reference>
<dbReference type="EMBL" id="BACD03000078">
    <property type="protein sequence ID" value="GAO52646.1"/>
    <property type="molecule type" value="Genomic_DNA"/>
</dbReference>
<accession>A0A0E9NSJ9</accession>
<sequence length="435" mass="49049">MPRPPVDRTREKEVLGLDLITQQTPEYNTTPIRITCLSKTPELSIGPKMVRGLELVPHLVLRPYTVGRLHERLLRDHCVRLHAPPKTGNTILCALLAHYYLYLNPKSRVHYTKGWNPVDYEYNAKDAIFARTGTSYKEMWMKSELLIIDEADVTMDDMSLYSLLANADFRAKPFMCLIVTSARTVTPRPPPSTVYLHAPERSLDRLRMLSVVFAPDEQDEFIESWEYTHHVRLSTPLRRRVKALAEGHPSILRICLHLIRKRVPYFFLALSEHLVHLGLIPSSHELNSDKNLWFLLSAFLNRYPDGLHPSYLLRTDIRSALTLAKSRGWLATSADAHGTLQTIFTTNAHRALLEWRMRQMSWQGEGAAWGLLMSRIEACGFLEGHGDAFLRGMDFEREGVVVGDGSVGGGLGHGDTDGGFVMVVNEEGGAATAAT</sequence>